<dbReference type="PROSITE" id="PS00107">
    <property type="entry name" value="PROTEIN_KINASE_ATP"/>
    <property type="match status" value="1"/>
</dbReference>
<dbReference type="PROSITE" id="PS50011">
    <property type="entry name" value="PROTEIN_KINASE_DOM"/>
    <property type="match status" value="1"/>
</dbReference>
<keyword evidence="5" id="KW-0812">Transmembrane</keyword>
<dbReference type="Gene3D" id="3.30.200.20">
    <property type="entry name" value="Phosphorylase Kinase, domain 1"/>
    <property type="match status" value="1"/>
</dbReference>
<keyword evidence="8" id="KW-1185">Reference proteome</keyword>
<dbReference type="InterPro" id="IPR008266">
    <property type="entry name" value="Tyr_kinase_AS"/>
</dbReference>
<keyword evidence="7" id="KW-0808">Transferase</keyword>
<dbReference type="GO" id="GO:0005886">
    <property type="term" value="C:plasma membrane"/>
    <property type="evidence" value="ECO:0007669"/>
    <property type="project" value="TreeGrafter"/>
</dbReference>
<evidence type="ECO:0000313" key="7">
    <source>
        <dbReference type="EMBL" id="OQS03890.1"/>
    </source>
</evidence>
<dbReference type="GO" id="GO:0004714">
    <property type="term" value="F:transmembrane receptor protein tyrosine kinase activity"/>
    <property type="evidence" value="ECO:0007669"/>
    <property type="project" value="UniProtKB-EC"/>
</dbReference>
<dbReference type="InterPro" id="IPR017441">
    <property type="entry name" value="Protein_kinase_ATP_BS"/>
</dbReference>
<dbReference type="Proteomes" id="UP000243217">
    <property type="component" value="Unassembled WGS sequence"/>
</dbReference>
<feature type="transmembrane region" description="Helical" evidence="5">
    <location>
        <begin position="12"/>
        <end position="38"/>
    </location>
</feature>
<dbReference type="PANTHER" id="PTHR24416:SF611">
    <property type="entry name" value="TYROSINE-PROTEIN KINASE TRANSMEMBRANE RECEPTOR ROR"/>
    <property type="match status" value="1"/>
</dbReference>
<feature type="transmembrane region" description="Helical" evidence="5">
    <location>
        <begin position="158"/>
        <end position="181"/>
    </location>
</feature>
<dbReference type="OrthoDB" id="60655at2759"/>
<reference evidence="7 8" key="1">
    <citation type="journal article" date="2014" name="Genome Biol. Evol.">
        <title>The secreted proteins of Achlya hypogyna and Thraustotheca clavata identify the ancestral oomycete secretome and reveal gene acquisitions by horizontal gene transfer.</title>
        <authorList>
            <person name="Misner I."/>
            <person name="Blouin N."/>
            <person name="Leonard G."/>
            <person name="Richards T.A."/>
            <person name="Lane C.E."/>
        </authorList>
    </citation>
    <scope>NUCLEOTIDE SEQUENCE [LARGE SCALE GENOMIC DNA]</scope>
    <source>
        <strain evidence="7 8">ATCC 34112</strain>
    </source>
</reference>
<dbReference type="GO" id="GO:0007169">
    <property type="term" value="P:cell surface receptor protein tyrosine kinase signaling pathway"/>
    <property type="evidence" value="ECO:0007669"/>
    <property type="project" value="TreeGrafter"/>
</dbReference>
<name>A0A1W0A1H7_9STRA</name>
<evidence type="ECO:0000256" key="5">
    <source>
        <dbReference type="SAM" id="Phobius"/>
    </source>
</evidence>
<dbReference type="PROSITE" id="PS00109">
    <property type="entry name" value="PROTEIN_KINASE_TYR"/>
    <property type="match status" value="1"/>
</dbReference>
<dbReference type="AlphaFoldDB" id="A0A1W0A1H7"/>
<feature type="region of interest" description="Disordered" evidence="4">
    <location>
        <begin position="264"/>
        <end position="289"/>
    </location>
</feature>
<keyword evidence="5" id="KW-1133">Transmembrane helix</keyword>
<dbReference type="InterPro" id="IPR050122">
    <property type="entry name" value="RTK"/>
</dbReference>
<sequence>MTISIIGDRSIVRLVLYTIFNVLWCLVSGIFCVLLFIWTCMEACAQKNMPIRERRIYPIRAVVQMMWRLEIQVNAIYDTKADLRLAILEDILLSHAGWTAVYFIFWRSLQTAYYECIWTNMKNLYTSLSANDDTNVAERWLTDAPFTMTPESTTTISMVSFAFACIFIWFLNWLAVTIFVWMAKQFYYWVFGQLVVARVDIAYNPLLPTTAPASQERQVYSTIPSPPAPRPQFSNNDPPAYMQPFIPPPTLTITRNPEVLGQVPSYAPSLNSRSSSSSSQASEHSSNQSLAPPFQFTLVERRGVLGFPVAAPPFSTSSPPTQTFWSKVFSSKSNQATAKNLDPTTTPSLPPLIERSEVHECISEDETTTPLIQSRQASTIVTQVQGEQSPLTPPQNEQLSVHENERKSTRGCVVRSEVIAPGQNHVTIQVDNQTDCSPGKILVLGLPMPGGEVLCTYVISGVHGLTITILVTDESSPSLWLCGARSGAPVSVYGVSQNHLATEPSIHPAPTPDANIRDEVDSEDEVDLTDSIKESTKVPQVKAGWTSPKDYDIMSPLASPQVPFTPKEYEVPATYDILSPTSTNFQLPLPTRAFGSSKAFENPQEMDMLHFTAYAPPVVVIRSTFKFSIWAFLVHQRDEMHEDATADDVSTQLAREIVIQVRRGALVHITLEAPDGFNILDEPIKALTWRGSVDHVDFDIECLDSVVVGNNVFAATIVVGARIMKVRSYLFASMTRQVEDDIVQETHCEFEILPATYTEIDYDELIMKNLVGRGNFGDAFKATYRGQDVVVKTIRPSEFGDDNDQVVKEFQHEAAMLSLFGYHPNIVPFVGACTDTSKTLSLITKYLPHGSLEDQVSQHKLSSSQKSKILKDAAAGFLNIHEGGFIHRDIAARNCLLDDNLRGRICDFGLCRRVESFGGSHFPEGSVPLRYLAPESLTQPYSFSYQSDAYSFGVLMWETFTESKPYANIPSHIAAARIIQGSQLELSQAIPEIHKKIMEACFNCNPAKRPTMAQIYRHFDKSTH</sequence>
<evidence type="ECO:0000259" key="6">
    <source>
        <dbReference type="PROSITE" id="PS50011"/>
    </source>
</evidence>
<keyword evidence="7" id="KW-0418">Kinase</keyword>
<accession>A0A1W0A1H7</accession>
<evidence type="ECO:0000256" key="1">
    <source>
        <dbReference type="ARBA" id="ARBA00004167"/>
    </source>
</evidence>
<dbReference type="STRING" id="74557.A0A1W0A1H7"/>
<feature type="compositionally biased region" description="Polar residues" evidence="4">
    <location>
        <begin position="385"/>
        <end position="399"/>
    </location>
</feature>
<feature type="domain" description="Protein kinase" evidence="6">
    <location>
        <begin position="765"/>
        <end position="1024"/>
    </location>
</feature>
<dbReference type="PRINTS" id="PR00109">
    <property type="entry name" value="TYRKINASE"/>
</dbReference>
<keyword evidence="3" id="KW-0547">Nucleotide-binding</keyword>
<gene>
    <name evidence="7" type="ORF">THRCLA_03823</name>
</gene>
<feature type="binding site" evidence="3">
    <location>
        <position position="792"/>
    </location>
    <ligand>
        <name>ATP</name>
        <dbReference type="ChEBI" id="CHEBI:30616"/>
    </ligand>
</feature>
<dbReference type="InterPro" id="IPR000719">
    <property type="entry name" value="Prot_kinase_dom"/>
</dbReference>
<dbReference type="Gene3D" id="1.10.510.10">
    <property type="entry name" value="Transferase(Phosphotransferase) domain 1"/>
    <property type="match status" value="1"/>
</dbReference>
<evidence type="ECO:0000256" key="4">
    <source>
        <dbReference type="SAM" id="MobiDB-lite"/>
    </source>
</evidence>
<keyword evidence="3" id="KW-0067">ATP-binding</keyword>
<protein>
    <submittedName>
        <fullName evidence="7">Kinase</fullName>
    </submittedName>
</protein>
<dbReference type="PANTHER" id="PTHR24416">
    <property type="entry name" value="TYROSINE-PROTEIN KINASE RECEPTOR"/>
    <property type="match status" value="1"/>
</dbReference>
<proteinExistence type="predicted"/>
<dbReference type="InterPro" id="IPR001245">
    <property type="entry name" value="Ser-Thr/Tyr_kinase_cat_dom"/>
</dbReference>
<evidence type="ECO:0000256" key="2">
    <source>
        <dbReference type="ARBA" id="ARBA00051243"/>
    </source>
</evidence>
<keyword evidence="5" id="KW-0472">Membrane</keyword>
<feature type="region of interest" description="Disordered" evidence="4">
    <location>
        <begin position="217"/>
        <end position="239"/>
    </location>
</feature>
<comment type="caution">
    <text evidence="7">The sequence shown here is derived from an EMBL/GenBank/DDBJ whole genome shotgun (WGS) entry which is preliminary data.</text>
</comment>
<dbReference type="SUPFAM" id="SSF56112">
    <property type="entry name" value="Protein kinase-like (PK-like)"/>
    <property type="match status" value="1"/>
</dbReference>
<dbReference type="SMART" id="SM00219">
    <property type="entry name" value="TyrKc"/>
    <property type="match status" value="1"/>
</dbReference>
<dbReference type="GO" id="GO:0005524">
    <property type="term" value="F:ATP binding"/>
    <property type="evidence" value="ECO:0007669"/>
    <property type="project" value="UniProtKB-UniRule"/>
</dbReference>
<dbReference type="InterPro" id="IPR011009">
    <property type="entry name" value="Kinase-like_dom_sf"/>
</dbReference>
<evidence type="ECO:0000313" key="8">
    <source>
        <dbReference type="Proteomes" id="UP000243217"/>
    </source>
</evidence>
<dbReference type="Pfam" id="PF07714">
    <property type="entry name" value="PK_Tyr_Ser-Thr"/>
    <property type="match status" value="1"/>
</dbReference>
<dbReference type="GO" id="GO:0043235">
    <property type="term" value="C:receptor complex"/>
    <property type="evidence" value="ECO:0007669"/>
    <property type="project" value="TreeGrafter"/>
</dbReference>
<comment type="subcellular location">
    <subcellularLocation>
        <location evidence="1">Membrane</location>
        <topology evidence="1">Single-pass membrane protein</topology>
    </subcellularLocation>
</comment>
<comment type="catalytic activity">
    <reaction evidence="2">
        <text>L-tyrosyl-[protein] + ATP = O-phospho-L-tyrosyl-[protein] + ADP + H(+)</text>
        <dbReference type="Rhea" id="RHEA:10596"/>
        <dbReference type="Rhea" id="RHEA-COMP:10136"/>
        <dbReference type="Rhea" id="RHEA-COMP:20101"/>
        <dbReference type="ChEBI" id="CHEBI:15378"/>
        <dbReference type="ChEBI" id="CHEBI:30616"/>
        <dbReference type="ChEBI" id="CHEBI:46858"/>
        <dbReference type="ChEBI" id="CHEBI:61978"/>
        <dbReference type="ChEBI" id="CHEBI:456216"/>
        <dbReference type="EC" id="2.7.10.1"/>
    </reaction>
</comment>
<organism evidence="7 8">
    <name type="scientific">Thraustotheca clavata</name>
    <dbReference type="NCBI Taxonomy" id="74557"/>
    <lineage>
        <taxon>Eukaryota</taxon>
        <taxon>Sar</taxon>
        <taxon>Stramenopiles</taxon>
        <taxon>Oomycota</taxon>
        <taxon>Saprolegniomycetes</taxon>
        <taxon>Saprolegniales</taxon>
        <taxon>Achlyaceae</taxon>
        <taxon>Thraustotheca</taxon>
    </lineage>
</organism>
<dbReference type="InterPro" id="IPR020635">
    <property type="entry name" value="Tyr_kinase_cat_dom"/>
</dbReference>
<dbReference type="EMBL" id="JNBS01000732">
    <property type="protein sequence ID" value="OQS03890.1"/>
    <property type="molecule type" value="Genomic_DNA"/>
</dbReference>
<evidence type="ECO:0000256" key="3">
    <source>
        <dbReference type="PROSITE-ProRule" id="PRU10141"/>
    </source>
</evidence>
<feature type="region of interest" description="Disordered" evidence="4">
    <location>
        <begin position="385"/>
        <end position="406"/>
    </location>
</feature>